<evidence type="ECO:0000313" key="2">
    <source>
        <dbReference type="Proteomes" id="UP000012073"/>
    </source>
</evidence>
<accession>R7QQV8</accession>
<dbReference type="GeneID" id="17318148"/>
<reference evidence="2" key="1">
    <citation type="journal article" date="2013" name="Proc. Natl. Acad. Sci. U.S.A.">
        <title>Genome structure and metabolic features in the red seaweed Chondrus crispus shed light on evolution of the Archaeplastida.</title>
        <authorList>
            <person name="Collen J."/>
            <person name="Porcel B."/>
            <person name="Carre W."/>
            <person name="Ball S.G."/>
            <person name="Chaparro C."/>
            <person name="Tonon T."/>
            <person name="Barbeyron T."/>
            <person name="Michel G."/>
            <person name="Noel B."/>
            <person name="Valentin K."/>
            <person name="Elias M."/>
            <person name="Artiguenave F."/>
            <person name="Arun A."/>
            <person name="Aury J.M."/>
            <person name="Barbosa-Neto J.F."/>
            <person name="Bothwell J.H."/>
            <person name="Bouget F.Y."/>
            <person name="Brillet L."/>
            <person name="Cabello-Hurtado F."/>
            <person name="Capella-Gutierrez S."/>
            <person name="Charrier B."/>
            <person name="Cladiere L."/>
            <person name="Cock J.M."/>
            <person name="Coelho S.M."/>
            <person name="Colleoni C."/>
            <person name="Czjzek M."/>
            <person name="Da Silva C."/>
            <person name="Delage L."/>
            <person name="Denoeud F."/>
            <person name="Deschamps P."/>
            <person name="Dittami S.M."/>
            <person name="Gabaldon T."/>
            <person name="Gachon C.M."/>
            <person name="Groisillier A."/>
            <person name="Herve C."/>
            <person name="Jabbari K."/>
            <person name="Katinka M."/>
            <person name="Kloareg B."/>
            <person name="Kowalczyk N."/>
            <person name="Labadie K."/>
            <person name="Leblanc C."/>
            <person name="Lopez P.J."/>
            <person name="McLachlan D.H."/>
            <person name="Meslet-Cladiere L."/>
            <person name="Moustafa A."/>
            <person name="Nehr Z."/>
            <person name="Nyvall Collen P."/>
            <person name="Panaud O."/>
            <person name="Partensky F."/>
            <person name="Poulain J."/>
            <person name="Rensing S.A."/>
            <person name="Rousvoal S."/>
            <person name="Samson G."/>
            <person name="Symeonidi A."/>
            <person name="Weissenbach J."/>
            <person name="Zambounis A."/>
            <person name="Wincker P."/>
            <person name="Boyen C."/>
        </authorList>
    </citation>
    <scope>NUCLEOTIDE SEQUENCE [LARGE SCALE GENOMIC DNA]</scope>
    <source>
        <strain evidence="2">cv. Stackhouse</strain>
    </source>
</reference>
<dbReference type="Proteomes" id="UP000012073">
    <property type="component" value="Unassembled WGS sequence"/>
</dbReference>
<evidence type="ECO:0000313" key="1">
    <source>
        <dbReference type="EMBL" id="CDF40138.1"/>
    </source>
</evidence>
<organism evidence="1 2">
    <name type="scientific">Chondrus crispus</name>
    <name type="common">Carrageen Irish moss</name>
    <name type="synonym">Polymorpha crispa</name>
    <dbReference type="NCBI Taxonomy" id="2769"/>
    <lineage>
        <taxon>Eukaryota</taxon>
        <taxon>Rhodophyta</taxon>
        <taxon>Florideophyceae</taxon>
        <taxon>Rhodymeniophycidae</taxon>
        <taxon>Gigartinales</taxon>
        <taxon>Gigartinaceae</taxon>
        <taxon>Chondrus</taxon>
    </lineage>
</organism>
<dbReference type="KEGG" id="ccp:CHC_T00007008001"/>
<sequence>MANECHDVLVGVRRRSQCAWGGQRRWDGRRWRRFAPGWSRKCCCCVRAGRGRTRSGMAGPSTFWRDGRGKSMHAVVGILDRRETLVISRQIPHRCAFWWEAVSVDQ</sequence>
<protein>
    <submittedName>
        <fullName evidence="1">Uncharacterized protein</fullName>
    </submittedName>
</protein>
<proteinExistence type="predicted"/>
<gene>
    <name evidence="1" type="ORF">CHC_T00007008001</name>
</gene>
<dbReference type="AlphaFoldDB" id="R7QQV8"/>
<dbReference type="RefSeq" id="XP_005710432.1">
    <property type="nucleotide sequence ID" value="XM_005710375.1"/>
</dbReference>
<name>R7QQV8_CHOCR</name>
<dbReference type="EMBL" id="HG002126">
    <property type="protein sequence ID" value="CDF40138.1"/>
    <property type="molecule type" value="Genomic_DNA"/>
</dbReference>
<keyword evidence="2" id="KW-1185">Reference proteome</keyword>
<dbReference type="Gramene" id="CDF40138">
    <property type="protein sequence ID" value="CDF40138"/>
    <property type="gene ID" value="CHC_T00007008001"/>
</dbReference>